<organism evidence="1">
    <name type="scientific">Timema californicum</name>
    <name type="common">California timema</name>
    <name type="synonym">Walking stick</name>
    <dbReference type="NCBI Taxonomy" id="61474"/>
    <lineage>
        <taxon>Eukaryota</taxon>
        <taxon>Metazoa</taxon>
        <taxon>Ecdysozoa</taxon>
        <taxon>Arthropoda</taxon>
        <taxon>Hexapoda</taxon>
        <taxon>Insecta</taxon>
        <taxon>Pterygota</taxon>
        <taxon>Neoptera</taxon>
        <taxon>Polyneoptera</taxon>
        <taxon>Phasmatodea</taxon>
        <taxon>Timematodea</taxon>
        <taxon>Timematoidea</taxon>
        <taxon>Timematidae</taxon>
        <taxon>Timema</taxon>
    </lineage>
</organism>
<dbReference type="AlphaFoldDB" id="A0A7R9JF62"/>
<name>A0A7R9JF62_TIMCA</name>
<evidence type="ECO:0000313" key="1">
    <source>
        <dbReference type="EMBL" id="CAD7578199.1"/>
    </source>
</evidence>
<protein>
    <submittedName>
        <fullName evidence="1">(California timema) hypothetical protein</fullName>
    </submittedName>
</protein>
<dbReference type="EMBL" id="OE187055">
    <property type="protein sequence ID" value="CAD7578199.1"/>
    <property type="molecule type" value="Genomic_DNA"/>
</dbReference>
<accession>A0A7R9JF62</accession>
<sequence length="639" mass="70708">MTRSKSPCSASLLDSCLSPILHVENSRDAIPESLGPLFSGEEVSWTSSLATPFTQHVSWTSLNTEEKRALLPSDGNNPRALFSPDLDNTSGCHPLDTDSDTSWKRTPVLSTELRCSGQLSNANCLTREVIKECDLTTQQEHSIVSSPVCSVKCSKIIANRISGAENKHILEHCHYEEDKSLVARRLFSKDDDINVNKIVNISIETENVDMIQQTDKSTCDVNSSDISVDLKPCNRSSTKNILGNRDSMNIDTTLNKSNISGSHMAQDIFLDLSFNTLDEIFQTTEMLATPTNQNMNQHSHLTTEKLSPLLNTDHKTFFNRTSTPLHPLTKQDGTHTVNGKTVTALSGNRNQDGKLRLEDVLKEAQILEDSDIAEMNQNSGKPSSRLNKLQAIESTQSFLPFNGLFNLANDAAPLENRSIEILSDVSTVQALQNSSGPVFENQKYSHFKRQQNKFTRQGLLSSPIAEDVSESCSRRQIHCDTTACCLKTKRHGASSRLNQVSGGEMSLSQEVFESMEALMEDEEAAGPSWAACYVSHPDVLNDRCEAPKAILCSDTGDVDPPSPTLGRFDRFSSRRHHESKRRLHFASPLQKPSSFKAEILQPLHTVTTFQNVYVSQNIISSSCDLDKITNCFQPVTGSV</sequence>
<reference evidence="1" key="1">
    <citation type="submission" date="2020-11" db="EMBL/GenBank/DDBJ databases">
        <authorList>
            <person name="Tran Van P."/>
        </authorList>
    </citation>
    <scope>NUCLEOTIDE SEQUENCE</scope>
</reference>
<gene>
    <name evidence="1" type="ORF">TCMB3V08_LOCUS10740</name>
</gene>
<proteinExistence type="predicted"/>